<gene>
    <name evidence="3" type="ORF">GCM10009838_06510</name>
</gene>
<feature type="domain" description="Tyrosine specific protein phosphatases" evidence="2">
    <location>
        <begin position="115"/>
        <end position="174"/>
    </location>
</feature>
<organism evidence="3 4">
    <name type="scientific">Catenulispora subtropica</name>
    <dbReference type="NCBI Taxonomy" id="450798"/>
    <lineage>
        <taxon>Bacteria</taxon>
        <taxon>Bacillati</taxon>
        <taxon>Actinomycetota</taxon>
        <taxon>Actinomycetes</taxon>
        <taxon>Catenulisporales</taxon>
        <taxon>Catenulisporaceae</taxon>
        <taxon>Catenulispora</taxon>
    </lineage>
</organism>
<name>A0ABN2QMG1_9ACTN</name>
<feature type="region of interest" description="Disordered" evidence="1">
    <location>
        <begin position="58"/>
        <end position="81"/>
    </location>
</feature>
<dbReference type="InterPro" id="IPR000387">
    <property type="entry name" value="Tyr_Pase_dom"/>
</dbReference>
<reference evidence="3 4" key="1">
    <citation type="journal article" date="2019" name="Int. J. Syst. Evol. Microbiol.">
        <title>The Global Catalogue of Microorganisms (GCM) 10K type strain sequencing project: providing services to taxonomists for standard genome sequencing and annotation.</title>
        <authorList>
            <consortium name="The Broad Institute Genomics Platform"/>
            <consortium name="The Broad Institute Genome Sequencing Center for Infectious Disease"/>
            <person name="Wu L."/>
            <person name="Ma J."/>
        </authorList>
    </citation>
    <scope>NUCLEOTIDE SEQUENCE [LARGE SCALE GENOMIC DNA]</scope>
    <source>
        <strain evidence="3 4">JCM 16013</strain>
    </source>
</reference>
<dbReference type="InterPro" id="IPR026893">
    <property type="entry name" value="Tyr/Ser_Pase_IphP-type"/>
</dbReference>
<dbReference type="InterPro" id="IPR016130">
    <property type="entry name" value="Tyr_Pase_AS"/>
</dbReference>
<dbReference type="PROSITE" id="PS50056">
    <property type="entry name" value="TYR_PHOSPHATASE_2"/>
    <property type="match status" value="1"/>
</dbReference>
<dbReference type="PROSITE" id="PS00383">
    <property type="entry name" value="TYR_PHOSPHATASE_1"/>
    <property type="match status" value="1"/>
</dbReference>
<dbReference type="Gene3D" id="3.90.190.10">
    <property type="entry name" value="Protein tyrosine phosphatase superfamily"/>
    <property type="match status" value="1"/>
</dbReference>
<dbReference type="Proteomes" id="UP001499854">
    <property type="component" value="Unassembled WGS sequence"/>
</dbReference>
<evidence type="ECO:0000259" key="2">
    <source>
        <dbReference type="PROSITE" id="PS50056"/>
    </source>
</evidence>
<dbReference type="Pfam" id="PF13350">
    <property type="entry name" value="Y_phosphatase3"/>
    <property type="match status" value="1"/>
</dbReference>
<evidence type="ECO:0000256" key="1">
    <source>
        <dbReference type="SAM" id="MobiDB-lite"/>
    </source>
</evidence>
<dbReference type="RefSeq" id="WP_344655373.1">
    <property type="nucleotide sequence ID" value="NZ_BAAAQM010000002.1"/>
</dbReference>
<feature type="compositionally biased region" description="Basic and acidic residues" evidence="1">
    <location>
        <begin position="58"/>
        <end position="71"/>
    </location>
</feature>
<accession>A0ABN2QMG1</accession>
<sequence length="235" mass="25475">MPLRRDLVWDGCVNVRDLGGLGRVRPGALVRMEAPSTLTAAGWAALWDHGVRTVLSLRAEDEDRDDPDRSPRPPGIATARVPIDPVGTPFHDHWQPIDNLATPLYFPALLAEHPERIAAAVKLIADAAPGGVVFHCASGKDRTGLLALALLAFAGAEPDEIVADYLLTFERMKPVWDAMGVRDQITAVGERLARHGTTIEASLRTTIAGLRMPDYLLENGLTEEDLAALDRRLSG</sequence>
<keyword evidence="4" id="KW-1185">Reference proteome</keyword>
<proteinExistence type="predicted"/>
<evidence type="ECO:0000313" key="3">
    <source>
        <dbReference type="EMBL" id="GAA1953874.1"/>
    </source>
</evidence>
<dbReference type="EMBL" id="BAAAQM010000002">
    <property type="protein sequence ID" value="GAA1953874.1"/>
    <property type="molecule type" value="Genomic_DNA"/>
</dbReference>
<protein>
    <submittedName>
        <fullName evidence="3">Tyrosine-protein phosphatase</fullName>
    </submittedName>
</protein>
<dbReference type="InterPro" id="IPR029021">
    <property type="entry name" value="Prot-tyrosine_phosphatase-like"/>
</dbReference>
<evidence type="ECO:0000313" key="4">
    <source>
        <dbReference type="Proteomes" id="UP001499854"/>
    </source>
</evidence>
<comment type="caution">
    <text evidence="3">The sequence shown here is derived from an EMBL/GenBank/DDBJ whole genome shotgun (WGS) entry which is preliminary data.</text>
</comment>
<dbReference type="SUPFAM" id="SSF52799">
    <property type="entry name" value="(Phosphotyrosine protein) phosphatases II"/>
    <property type="match status" value="1"/>
</dbReference>